<name>A0A7C9HCF8_9RHOB</name>
<protein>
    <submittedName>
        <fullName evidence="3">Phenylacetic acid degradation protein</fullName>
    </submittedName>
</protein>
<comment type="caution">
    <text evidence="3">The sequence shown here is derived from an EMBL/GenBank/DDBJ whole genome shotgun (WGS) entry which is preliminary data.</text>
</comment>
<dbReference type="Gene3D" id="1.20.58.1460">
    <property type="match status" value="1"/>
</dbReference>
<evidence type="ECO:0000313" key="4">
    <source>
        <dbReference type="Proteomes" id="UP000483078"/>
    </source>
</evidence>
<dbReference type="Pfam" id="PF07848">
    <property type="entry name" value="PaaX"/>
    <property type="match status" value="1"/>
</dbReference>
<feature type="domain" description="Transcriptional repressor PaaX-like N-terminal" evidence="1">
    <location>
        <begin position="20"/>
        <end position="86"/>
    </location>
</feature>
<dbReference type="Gene3D" id="1.10.10.10">
    <property type="entry name" value="Winged helix-like DNA-binding domain superfamily/Winged helix DNA-binding domain"/>
    <property type="match status" value="1"/>
</dbReference>
<dbReference type="SUPFAM" id="SSF46785">
    <property type="entry name" value="Winged helix' DNA-binding domain"/>
    <property type="match status" value="1"/>
</dbReference>
<feature type="domain" description="Transcriptional repressor PaaX-like C-terminal" evidence="2">
    <location>
        <begin position="181"/>
        <end position="246"/>
    </location>
</feature>
<dbReference type="EMBL" id="VENJ01000033">
    <property type="protein sequence ID" value="MTJ06024.1"/>
    <property type="molecule type" value="Genomic_DNA"/>
</dbReference>
<gene>
    <name evidence="3" type="ORF">FH759_15255</name>
</gene>
<dbReference type="AlphaFoldDB" id="A0A7C9HCF8"/>
<dbReference type="InterPro" id="IPR012906">
    <property type="entry name" value="PaaX-like_N"/>
</dbReference>
<dbReference type="GO" id="GO:0006351">
    <property type="term" value="P:DNA-templated transcription"/>
    <property type="evidence" value="ECO:0007669"/>
    <property type="project" value="InterPro"/>
</dbReference>
<evidence type="ECO:0000259" key="1">
    <source>
        <dbReference type="Pfam" id="PF07848"/>
    </source>
</evidence>
<dbReference type="InterPro" id="IPR036390">
    <property type="entry name" value="WH_DNA-bd_sf"/>
</dbReference>
<sequence>MDPLAPLIDALHSEGRLRVWSLVITVFGDSVQHRGGRISTARLGRLLGRVGVEQGALRTALSRLARDGWVTSERIGRSSVYRLSQSGLSRFTEATGRIYAAPRAAPVGEWVLALGPEQPGLPLGGGWMLRPADKNTDNIPTPYCAVTGALSELSDDMREAILGEGQRAALEALARDLDILEGLSLDPFDAAAARTLLIHRWRRIVLRYPEPPNEVLPHDLCSPAPPRARVARAYLALSPAAERWFDQCGEDVLAMPCSPTSLDWRFRTS</sequence>
<evidence type="ECO:0000313" key="3">
    <source>
        <dbReference type="EMBL" id="MTJ06024.1"/>
    </source>
</evidence>
<dbReference type="PANTHER" id="PTHR30319">
    <property type="entry name" value="PHENYLACETIC ACID REGULATOR-RELATED TRANSCRIPTIONAL REPRESSOR"/>
    <property type="match status" value="1"/>
</dbReference>
<dbReference type="InterPro" id="IPR036388">
    <property type="entry name" value="WH-like_DNA-bd_sf"/>
</dbReference>
<dbReference type="RefSeq" id="WP_273251284.1">
    <property type="nucleotide sequence ID" value="NZ_VENJ01000033.1"/>
</dbReference>
<dbReference type="Pfam" id="PF08223">
    <property type="entry name" value="PaaX_C"/>
    <property type="match status" value="1"/>
</dbReference>
<dbReference type="InterPro" id="IPR011965">
    <property type="entry name" value="PaaX_trns_reg"/>
</dbReference>
<dbReference type="InterPro" id="IPR013225">
    <property type="entry name" value="PaaX_C"/>
</dbReference>
<accession>A0A7C9HCF8</accession>
<dbReference type="PIRSF" id="PIRSF020623">
    <property type="entry name" value="PaaX"/>
    <property type="match status" value="1"/>
</dbReference>
<dbReference type="Gene3D" id="3.30.70.2670">
    <property type="match status" value="1"/>
</dbReference>
<proteinExistence type="predicted"/>
<reference evidence="3 4" key="1">
    <citation type="submission" date="2019-06" db="EMBL/GenBank/DDBJ databases">
        <title>Enrichment of Autotrophic Halophilic Microorganisms from Red Sea Brine Pool Using Microbial Electrosynthesis System.</title>
        <authorList>
            <person name="Alqahtani M.F."/>
            <person name="Bajracharya S."/>
            <person name="Katuri K.P."/>
            <person name="Ali M."/>
            <person name="Saikaly P.E."/>
        </authorList>
    </citation>
    <scope>NUCLEOTIDE SEQUENCE [LARGE SCALE GENOMIC DNA]</scope>
    <source>
        <strain evidence="3">MES6</strain>
    </source>
</reference>
<evidence type="ECO:0000259" key="2">
    <source>
        <dbReference type="Pfam" id="PF08223"/>
    </source>
</evidence>
<dbReference type="Proteomes" id="UP000483078">
    <property type="component" value="Unassembled WGS sequence"/>
</dbReference>
<dbReference type="PANTHER" id="PTHR30319:SF1">
    <property type="entry name" value="TRANSCRIPTIONAL REPRESSOR PAAX"/>
    <property type="match status" value="1"/>
</dbReference>
<organism evidence="3 4">
    <name type="scientific">Sediminimonas qiaohouensis</name>
    <dbReference type="NCBI Taxonomy" id="552061"/>
    <lineage>
        <taxon>Bacteria</taxon>
        <taxon>Pseudomonadati</taxon>
        <taxon>Pseudomonadota</taxon>
        <taxon>Alphaproteobacteria</taxon>
        <taxon>Rhodobacterales</taxon>
        <taxon>Roseobacteraceae</taxon>
        <taxon>Sediminimonas</taxon>
    </lineage>
</organism>